<evidence type="ECO:0000313" key="1">
    <source>
        <dbReference type="EMBL" id="GBP29778.1"/>
    </source>
</evidence>
<dbReference type="AlphaFoldDB" id="A0A4C1UTL7"/>
<protein>
    <submittedName>
        <fullName evidence="1">Uncharacterized protein</fullName>
    </submittedName>
</protein>
<accession>A0A4C1UTL7</accession>
<organism evidence="1 2">
    <name type="scientific">Eumeta variegata</name>
    <name type="common">Bagworm moth</name>
    <name type="synonym">Eumeta japonica</name>
    <dbReference type="NCBI Taxonomy" id="151549"/>
    <lineage>
        <taxon>Eukaryota</taxon>
        <taxon>Metazoa</taxon>
        <taxon>Ecdysozoa</taxon>
        <taxon>Arthropoda</taxon>
        <taxon>Hexapoda</taxon>
        <taxon>Insecta</taxon>
        <taxon>Pterygota</taxon>
        <taxon>Neoptera</taxon>
        <taxon>Endopterygota</taxon>
        <taxon>Lepidoptera</taxon>
        <taxon>Glossata</taxon>
        <taxon>Ditrysia</taxon>
        <taxon>Tineoidea</taxon>
        <taxon>Psychidae</taxon>
        <taxon>Oiketicinae</taxon>
        <taxon>Eumeta</taxon>
    </lineage>
</organism>
<gene>
    <name evidence="1" type="ORF">EVAR_94618_1</name>
</gene>
<sequence>MAESSNNAALLSLGRFKLTDIPYAVDAASSEKFYAISQNRQITPRKLCSEKRSVAIGQSLPIRPLSLGEAADGWHQRRSCFNNKPLD</sequence>
<proteinExistence type="predicted"/>
<name>A0A4C1UTL7_EUMVA</name>
<dbReference type="Proteomes" id="UP000299102">
    <property type="component" value="Unassembled WGS sequence"/>
</dbReference>
<evidence type="ECO:0000313" key="2">
    <source>
        <dbReference type="Proteomes" id="UP000299102"/>
    </source>
</evidence>
<dbReference type="EMBL" id="BGZK01000224">
    <property type="protein sequence ID" value="GBP29778.1"/>
    <property type="molecule type" value="Genomic_DNA"/>
</dbReference>
<reference evidence="1 2" key="1">
    <citation type="journal article" date="2019" name="Commun. Biol.">
        <title>The bagworm genome reveals a unique fibroin gene that provides high tensile strength.</title>
        <authorList>
            <person name="Kono N."/>
            <person name="Nakamura H."/>
            <person name="Ohtoshi R."/>
            <person name="Tomita M."/>
            <person name="Numata K."/>
            <person name="Arakawa K."/>
        </authorList>
    </citation>
    <scope>NUCLEOTIDE SEQUENCE [LARGE SCALE GENOMIC DNA]</scope>
</reference>
<keyword evidence="2" id="KW-1185">Reference proteome</keyword>
<comment type="caution">
    <text evidence="1">The sequence shown here is derived from an EMBL/GenBank/DDBJ whole genome shotgun (WGS) entry which is preliminary data.</text>
</comment>